<name>A0ABR3BCW2_PHYBL</name>
<evidence type="ECO:0000313" key="2">
    <source>
        <dbReference type="EMBL" id="KAL0092916.1"/>
    </source>
</evidence>
<reference evidence="2 3" key="1">
    <citation type="submission" date="2024-04" db="EMBL/GenBank/DDBJ databases">
        <title>Symmetric and asymmetric DNA N6-adenine methylation regulates different biological responses in Mucorales.</title>
        <authorList>
            <consortium name="Lawrence Berkeley National Laboratory"/>
            <person name="Lax C."/>
            <person name="Mondo S.J."/>
            <person name="Osorio-Concepcion M."/>
            <person name="Muszewska A."/>
            <person name="Corrochano-Luque M."/>
            <person name="Gutierrez G."/>
            <person name="Riley R."/>
            <person name="Lipzen A."/>
            <person name="Guo J."/>
            <person name="Hundley H."/>
            <person name="Amirebrahimi M."/>
            <person name="Ng V."/>
            <person name="Lorenzo-Gutierrez D."/>
            <person name="Binder U."/>
            <person name="Yang J."/>
            <person name="Song Y."/>
            <person name="Canovas D."/>
            <person name="Navarro E."/>
            <person name="Freitag M."/>
            <person name="Gabaldon T."/>
            <person name="Grigoriev I.V."/>
            <person name="Corrochano L.M."/>
            <person name="Nicolas F.E."/>
            <person name="Garre V."/>
        </authorList>
    </citation>
    <scope>NUCLEOTIDE SEQUENCE [LARGE SCALE GENOMIC DNA]</scope>
    <source>
        <strain evidence="2 3">L51</strain>
    </source>
</reference>
<dbReference type="Pfam" id="PF00400">
    <property type="entry name" value="WD40"/>
    <property type="match status" value="2"/>
</dbReference>
<organism evidence="2 3">
    <name type="scientific">Phycomyces blakesleeanus</name>
    <dbReference type="NCBI Taxonomy" id="4837"/>
    <lineage>
        <taxon>Eukaryota</taxon>
        <taxon>Fungi</taxon>
        <taxon>Fungi incertae sedis</taxon>
        <taxon>Mucoromycota</taxon>
        <taxon>Mucoromycotina</taxon>
        <taxon>Mucoromycetes</taxon>
        <taxon>Mucorales</taxon>
        <taxon>Phycomycetaceae</taxon>
        <taxon>Phycomyces</taxon>
    </lineage>
</organism>
<dbReference type="InterPro" id="IPR051944">
    <property type="entry name" value="BEACH_domain_protein"/>
</dbReference>
<protein>
    <submittedName>
        <fullName evidence="2">WD40-repeat-containing domain protein</fullName>
    </submittedName>
</protein>
<gene>
    <name evidence="2" type="ORF">J3Q64DRAFT_1234595</name>
</gene>
<dbReference type="Gene3D" id="2.130.10.10">
    <property type="entry name" value="YVTN repeat-like/Quinoprotein amine dehydrogenase"/>
    <property type="match status" value="1"/>
</dbReference>
<dbReference type="SUPFAM" id="SSF50978">
    <property type="entry name" value="WD40 repeat-like"/>
    <property type="match status" value="1"/>
</dbReference>
<dbReference type="Proteomes" id="UP001448207">
    <property type="component" value="Unassembled WGS sequence"/>
</dbReference>
<evidence type="ECO:0000256" key="1">
    <source>
        <dbReference type="ARBA" id="ARBA00022574"/>
    </source>
</evidence>
<dbReference type="InterPro" id="IPR001680">
    <property type="entry name" value="WD40_rpt"/>
</dbReference>
<comment type="caution">
    <text evidence="2">The sequence shown here is derived from an EMBL/GenBank/DDBJ whole genome shotgun (WGS) entry which is preliminary data.</text>
</comment>
<keyword evidence="1" id="KW-0853">WD repeat</keyword>
<keyword evidence="3" id="KW-1185">Reference proteome</keyword>
<sequence>MVCMWKVKADKGTDFIPLECLRGHTSSVTALTASRSNSILVSGSESAIVWDLNRMKYVRSLMGHENGVQLVCINDSTGDIITCSGHVIRVWTINGELLLSKSTGSSSEPILSCVFYEERPKEWSGKEQIITGHKKGIIKFWIKEVSLDPKTGRHRWNLTLVRQIQQMNRTHEIPDVSDIVLLKFTGPKRTLLSGNTLGQVYSYVLPDTTDTVHYVKEDRCRECMFCTKTFSVLGKKYIYIYI</sequence>
<dbReference type="PANTHER" id="PTHR46108">
    <property type="entry name" value="BLUE CHEESE"/>
    <property type="match status" value="1"/>
</dbReference>
<dbReference type="SMART" id="SM00320">
    <property type="entry name" value="WD40"/>
    <property type="match status" value="2"/>
</dbReference>
<dbReference type="PANTHER" id="PTHR46108:SF4">
    <property type="entry name" value="BLUE CHEESE"/>
    <property type="match status" value="1"/>
</dbReference>
<dbReference type="EMBL" id="JBCLYO010000002">
    <property type="protein sequence ID" value="KAL0092916.1"/>
    <property type="molecule type" value="Genomic_DNA"/>
</dbReference>
<dbReference type="InterPro" id="IPR036322">
    <property type="entry name" value="WD40_repeat_dom_sf"/>
</dbReference>
<evidence type="ECO:0000313" key="3">
    <source>
        <dbReference type="Proteomes" id="UP001448207"/>
    </source>
</evidence>
<proteinExistence type="predicted"/>
<dbReference type="InterPro" id="IPR015943">
    <property type="entry name" value="WD40/YVTN_repeat-like_dom_sf"/>
</dbReference>
<accession>A0ABR3BCW2</accession>